<keyword evidence="7" id="KW-1185">Reference proteome</keyword>
<keyword evidence="1 3" id="KW-0547">Nucleotide-binding</keyword>
<gene>
    <name evidence="6" type="ORF">GCM10007269_24700</name>
</gene>
<dbReference type="Proteomes" id="UP000629365">
    <property type="component" value="Unassembled WGS sequence"/>
</dbReference>
<name>A0ABQ1RV67_9MICO</name>
<keyword evidence="4" id="KW-0472">Membrane</keyword>
<evidence type="ECO:0000313" key="6">
    <source>
        <dbReference type="EMBL" id="GGD80931.1"/>
    </source>
</evidence>
<dbReference type="SMART" id="SM00382">
    <property type="entry name" value="AAA"/>
    <property type="match status" value="2"/>
</dbReference>
<evidence type="ECO:0000256" key="3">
    <source>
        <dbReference type="PROSITE-ProRule" id="PRU00289"/>
    </source>
</evidence>
<keyword evidence="4" id="KW-1133">Transmembrane helix</keyword>
<dbReference type="RefSeq" id="WP_188436854.1">
    <property type="nucleotide sequence ID" value="NZ_BMCM01000003.1"/>
</dbReference>
<protein>
    <recommendedName>
        <fullName evidence="5">FtsK domain-containing protein</fullName>
    </recommendedName>
</protein>
<feature type="transmembrane region" description="Helical" evidence="4">
    <location>
        <begin position="20"/>
        <end position="38"/>
    </location>
</feature>
<sequence>MDLEPLTLPAVAAEPRRQPVPVLAAVVPIAAGVVLWLITGSVFSLCFAALGPLMIGASLLDGLRTRRRERRAAADDETAGWRRAEQDLMRRHQIERRELRRVHPDAAASVMDAPLRDLRPIDDSTPIVVGSGARRSALRVTGDDGERARAFRERASQVAGVPITVAMGRGICLRGPAPIAGAAARALVVQLCLRHAPGQLALVGGGLEVLGLAGFPHAGRTRRGAWRLAVVVGDEECVGAAAQIRVCGTDDEVPEGVTTLIDVADPARARLRTSAGIEEIAVECLSRAQAMAIAAGSAEREGDAAQLPDIVALGELVLPAEAGRAGLAAVIGRTESTDLVLDLVEDGPHAIVTGMTGSGKSELLVTWITSMARSHGPDEVAFVLADFKGGTAFDPLRALPHVAAVITDLDEEGARRGVESLTAELRRREAVLAELAVRSVAEASGRLGRLVIVVDEFAALLQEHPDLGAVFSDVAARGRALGMHLILGTQRAAGVIRDGLAANCPLRVSLRVTEAADSRLVIGSDDAAELPGGAASRGLAFVRRPQDTAAVAVRVALTGAGDLREIGTRWQDAREPVSPWLAPLPRRLDLDEMAAAHPHDNALLVGLTDEPERQCQTPMLLRPGIDRGLAAIGGSSSGRTSLLRALARQSARSVVLRADPERAWDALAGVLDAGASAPELVLCDDLDQLLAAFPVEYAQAFLERMEKLVRSAAARGCTVVITTGRASGQTSRVIEALPTRMLLRMGTKMEHLAAGGDNDGYRRDRPAGRGRVDDREVQIVWTDASEETGATGAVAVQRWTPTARVVGVIALGVRRVVECLRAAYPDHVVSPVADHTQESPSSLPVVGVQGAAISSGASPTILVGDADSWQRQWPLWQRIRLEGEMLFLAECAGELRSFASIRELPPFAEPHAGRAWTIHAGRAPQRVVIPELDASR</sequence>
<dbReference type="CDD" id="cd01127">
    <property type="entry name" value="TrwB_TraG_TraD_VirD4"/>
    <property type="match status" value="1"/>
</dbReference>
<organism evidence="6 7">
    <name type="scientific">Microbacterium murale</name>
    <dbReference type="NCBI Taxonomy" id="1081040"/>
    <lineage>
        <taxon>Bacteria</taxon>
        <taxon>Bacillati</taxon>
        <taxon>Actinomycetota</taxon>
        <taxon>Actinomycetes</taxon>
        <taxon>Micrococcales</taxon>
        <taxon>Microbacteriaceae</taxon>
        <taxon>Microbacterium</taxon>
    </lineage>
</organism>
<comment type="caution">
    <text evidence="6">The sequence shown here is derived from an EMBL/GenBank/DDBJ whole genome shotgun (WGS) entry which is preliminary data.</text>
</comment>
<dbReference type="InterPro" id="IPR002543">
    <property type="entry name" value="FtsK_dom"/>
</dbReference>
<dbReference type="PANTHER" id="PTHR22683">
    <property type="entry name" value="SPORULATION PROTEIN RELATED"/>
    <property type="match status" value="1"/>
</dbReference>
<dbReference type="PROSITE" id="PS50901">
    <property type="entry name" value="FTSK"/>
    <property type="match status" value="1"/>
</dbReference>
<evidence type="ECO:0000259" key="5">
    <source>
        <dbReference type="PROSITE" id="PS50901"/>
    </source>
</evidence>
<evidence type="ECO:0000256" key="2">
    <source>
        <dbReference type="ARBA" id="ARBA00022840"/>
    </source>
</evidence>
<dbReference type="InterPro" id="IPR027417">
    <property type="entry name" value="P-loop_NTPase"/>
</dbReference>
<keyword evidence="4" id="KW-0812">Transmembrane</keyword>
<feature type="domain" description="FtsK" evidence="5">
    <location>
        <begin position="336"/>
        <end position="519"/>
    </location>
</feature>
<dbReference type="InterPro" id="IPR050206">
    <property type="entry name" value="FtsK/SpoIIIE/SftA"/>
</dbReference>
<feature type="transmembrane region" description="Helical" evidence="4">
    <location>
        <begin position="45"/>
        <end position="63"/>
    </location>
</feature>
<keyword evidence="2 3" id="KW-0067">ATP-binding</keyword>
<dbReference type="PANTHER" id="PTHR22683:SF1">
    <property type="entry name" value="TYPE VII SECRETION SYSTEM PROTEIN ESSC"/>
    <property type="match status" value="1"/>
</dbReference>
<feature type="binding site" evidence="3">
    <location>
        <begin position="354"/>
        <end position="361"/>
    </location>
    <ligand>
        <name>ATP</name>
        <dbReference type="ChEBI" id="CHEBI:30616"/>
    </ligand>
</feature>
<evidence type="ECO:0000313" key="7">
    <source>
        <dbReference type="Proteomes" id="UP000629365"/>
    </source>
</evidence>
<dbReference type="InterPro" id="IPR003593">
    <property type="entry name" value="AAA+_ATPase"/>
</dbReference>
<evidence type="ECO:0000256" key="4">
    <source>
        <dbReference type="SAM" id="Phobius"/>
    </source>
</evidence>
<reference evidence="7" key="1">
    <citation type="journal article" date="2019" name="Int. J. Syst. Evol. Microbiol.">
        <title>The Global Catalogue of Microorganisms (GCM) 10K type strain sequencing project: providing services to taxonomists for standard genome sequencing and annotation.</title>
        <authorList>
            <consortium name="The Broad Institute Genomics Platform"/>
            <consortium name="The Broad Institute Genome Sequencing Center for Infectious Disease"/>
            <person name="Wu L."/>
            <person name="Ma J."/>
        </authorList>
    </citation>
    <scope>NUCLEOTIDE SEQUENCE [LARGE SCALE GENOMIC DNA]</scope>
    <source>
        <strain evidence="7">CCM 7640</strain>
    </source>
</reference>
<proteinExistence type="predicted"/>
<dbReference type="SUPFAM" id="SSF52540">
    <property type="entry name" value="P-loop containing nucleoside triphosphate hydrolases"/>
    <property type="match status" value="2"/>
</dbReference>
<evidence type="ECO:0000256" key="1">
    <source>
        <dbReference type="ARBA" id="ARBA00022741"/>
    </source>
</evidence>
<dbReference type="Gene3D" id="3.40.50.300">
    <property type="entry name" value="P-loop containing nucleotide triphosphate hydrolases"/>
    <property type="match status" value="3"/>
</dbReference>
<accession>A0ABQ1RV67</accession>
<dbReference type="EMBL" id="BMCM01000003">
    <property type="protein sequence ID" value="GGD80931.1"/>
    <property type="molecule type" value="Genomic_DNA"/>
</dbReference>
<dbReference type="Pfam" id="PF01580">
    <property type="entry name" value="FtsK_SpoIIIE"/>
    <property type="match status" value="1"/>
</dbReference>